<dbReference type="Proteomes" id="UP000014975">
    <property type="component" value="Unassembled WGS sequence"/>
</dbReference>
<dbReference type="PANTHER" id="PTHR34183">
    <property type="entry name" value="ENDOLYTIC PEPTIDOGLYCAN TRANSGLYCOSYLASE RLPA"/>
    <property type="match status" value="1"/>
</dbReference>
<comment type="subcellular location">
    <subcellularLocation>
        <location evidence="4">Cell membrane</location>
        <topology evidence="4">Lipid-anchor</topology>
    </subcellularLocation>
</comment>
<dbReference type="GO" id="GO:0000270">
    <property type="term" value="P:peptidoglycan metabolic process"/>
    <property type="evidence" value="ECO:0007669"/>
    <property type="project" value="UniProtKB-UniRule"/>
</dbReference>
<sequence length="271" mass="29419">MPVPSRTSRSVLAFTLILALFTTTLTGCASRSPEPAPRTPKRPATAEPAPKPGDDGFVTPAPRGTFRPYSQFGRTYHPMTSVEGGFVEEGLASWYGLKFHGRRTANGETYDMYAMTAAHRILPMGTRLRVENLENGRVAEVRINDRGPFVDPDKRIIDLSFAAARELGTDKPGLARVRITSVGAIEGFTGTDIAGNFYVQVGAFSMKSNAERLAARLSASGFDKTRVEEADVDGTTFWRVQAGVFPSLNAAEEGKERLAREFPGAFVIAGR</sequence>
<dbReference type="PROSITE" id="PS51724">
    <property type="entry name" value="SPOR"/>
    <property type="match status" value="1"/>
</dbReference>
<dbReference type="Gene3D" id="3.30.70.1070">
    <property type="entry name" value="Sporulation related repeat"/>
    <property type="match status" value="1"/>
</dbReference>
<evidence type="ECO:0000256" key="6">
    <source>
        <dbReference type="SAM" id="MobiDB-lite"/>
    </source>
</evidence>
<dbReference type="InterPro" id="IPR007730">
    <property type="entry name" value="SPOR-like_dom"/>
</dbReference>
<keyword evidence="4" id="KW-0564">Palmitate</keyword>
<dbReference type="PANTHER" id="PTHR34183:SF1">
    <property type="entry name" value="ENDOLYTIC PEPTIDOGLYCAN TRANSGLYCOSYLASE RLPA"/>
    <property type="match status" value="1"/>
</dbReference>
<keyword evidence="3 4" id="KW-0961">Cell wall biogenesis/degradation</keyword>
<dbReference type="eggNOG" id="COG0797">
    <property type="taxonomic scope" value="Bacteria"/>
</dbReference>
<reference evidence="9 10" key="1">
    <citation type="journal article" date="2013" name="Genome Announc.">
        <title>Draft genome sequences for three mercury-methylating, sulfate-reducing bacteria.</title>
        <authorList>
            <person name="Brown S.D."/>
            <person name="Hurt R.A.Jr."/>
            <person name="Gilmour C.C."/>
            <person name="Elias D.A."/>
        </authorList>
    </citation>
    <scope>NUCLEOTIDE SEQUENCE [LARGE SCALE GENOMIC DNA]</scope>
    <source>
        <strain evidence="9 10">DSM 16529</strain>
    </source>
</reference>
<keyword evidence="10" id="KW-1185">Reference proteome</keyword>
<dbReference type="GO" id="GO:0005886">
    <property type="term" value="C:plasma membrane"/>
    <property type="evidence" value="ECO:0007669"/>
    <property type="project" value="UniProtKB-SubCell"/>
</dbReference>
<dbReference type="NCBIfam" id="TIGR00413">
    <property type="entry name" value="rlpA"/>
    <property type="match status" value="1"/>
</dbReference>
<feature type="chain" id="PRO_5009992836" description="Probable endolytic peptidoglycan transglycosylase RlpA" evidence="7">
    <location>
        <begin position="30"/>
        <end position="271"/>
    </location>
</feature>
<feature type="signal peptide" evidence="7">
    <location>
        <begin position="1"/>
        <end position="29"/>
    </location>
</feature>
<comment type="similarity">
    <text evidence="4 5">Belongs to the RlpA family.</text>
</comment>
<evidence type="ECO:0000313" key="10">
    <source>
        <dbReference type="Proteomes" id="UP000014975"/>
    </source>
</evidence>
<dbReference type="InterPro" id="IPR036680">
    <property type="entry name" value="SPOR-like_sf"/>
</dbReference>
<evidence type="ECO:0000256" key="5">
    <source>
        <dbReference type="RuleBase" id="RU003495"/>
    </source>
</evidence>
<keyword evidence="4" id="KW-1003">Cell membrane</keyword>
<evidence type="ECO:0000256" key="4">
    <source>
        <dbReference type="HAMAP-Rule" id="MF_02071"/>
    </source>
</evidence>
<dbReference type="Pfam" id="PF05036">
    <property type="entry name" value="SPOR"/>
    <property type="match status" value="1"/>
</dbReference>
<evidence type="ECO:0000259" key="8">
    <source>
        <dbReference type="PROSITE" id="PS51724"/>
    </source>
</evidence>
<evidence type="ECO:0000256" key="7">
    <source>
        <dbReference type="SAM" id="SignalP"/>
    </source>
</evidence>
<dbReference type="InterPro" id="IPR036908">
    <property type="entry name" value="RlpA-like_sf"/>
</dbReference>
<name>S7UK02_9BACT</name>
<dbReference type="CDD" id="cd22268">
    <property type="entry name" value="DPBB_RlpA-like"/>
    <property type="match status" value="1"/>
</dbReference>
<dbReference type="SUPFAM" id="SSF110997">
    <property type="entry name" value="Sporulation related repeat"/>
    <property type="match status" value="1"/>
</dbReference>
<dbReference type="Pfam" id="PF03330">
    <property type="entry name" value="DPBB_1"/>
    <property type="match status" value="1"/>
</dbReference>
<comment type="function">
    <text evidence="4">Lytic transglycosylase with a strong preference for naked glycan strands that lack stem peptides.</text>
</comment>
<dbReference type="GO" id="GO:0008932">
    <property type="term" value="F:lytic endotransglycosylase activity"/>
    <property type="evidence" value="ECO:0007669"/>
    <property type="project" value="UniProtKB-UniRule"/>
</dbReference>
<feature type="domain" description="SPOR" evidence="8">
    <location>
        <begin position="191"/>
        <end position="271"/>
    </location>
</feature>
<evidence type="ECO:0000256" key="2">
    <source>
        <dbReference type="ARBA" id="ARBA00023239"/>
    </source>
</evidence>
<dbReference type="OrthoDB" id="9779128at2"/>
<dbReference type="Gene3D" id="2.40.40.10">
    <property type="entry name" value="RlpA-like domain"/>
    <property type="match status" value="1"/>
</dbReference>
<accession>S7UK02</accession>
<dbReference type="PATRIC" id="fig|1121439.3.peg.1414"/>
<dbReference type="HAMAP" id="MF_02071">
    <property type="entry name" value="RlpA"/>
    <property type="match status" value="1"/>
</dbReference>
<evidence type="ECO:0000313" key="9">
    <source>
        <dbReference type="EMBL" id="EPR34134.1"/>
    </source>
</evidence>
<evidence type="ECO:0000256" key="1">
    <source>
        <dbReference type="ARBA" id="ARBA00022729"/>
    </source>
</evidence>
<keyword evidence="2 4" id="KW-0456">Lyase</keyword>
<proteinExistence type="inferred from homology"/>
<gene>
    <name evidence="4" type="primary">rlpA</name>
    <name evidence="9" type="ORF">dsat_2897</name>
</gene>
<dbReference type="GO" id="GO:0071555">
    <property type="term" value="P:cell wall organization"/>
    <property type="evidence" value="ECO:0007669"/>
    <property type="project" value="UniProtKB-KW"/>
</dbReference>
<keyword evidence="4" id="KW-0472">Membrane</keyword>
<dbReference type="AlphaFoldDB" id="S7UK02"/>
<protein>
    <recommendedName>
        <fullName evidence="4">Probable endolytic peptidoglycan transglycosylase RlpA</fullName>
        <ecNumber evidence="4">4.2.2.-</ecNumber>
    </recommendedName>
</protein>
<dbReference type="EC" id="4.2.2.-" evidence="4"/>
<evidence type="ECO:0000256" key="3">
    <source>
        <dbReference type="ARBA" id="ARBA00023316"/>
    </source>
</evidence>
<comment type="caution">
    <text evidence="9">The sequence shown here is derived from an EMBL/GenBank/DDBJ whole genome shotgun (WGS) entry which is preliminary data.</text>
</comment>
<keyword evidence="1 7" id="KW-0732">Signal</keyword>
<dbReference type="InterPro" id="IPR009009">
    <property type="entry name" value="RlpA-like_DPBB"/>
</dbReference>
<keyword evidence="4 9" id="KW-0449">Lipoprotein</keyword>
<dbReference type="GO" id="GO:0042834">
    <property type="term" value="F:peptidoglycan binding"/>
    <property type="evidence" value="ECO:0007669"/>
    <property type="project" value="InterPro"/>
</dbReference>
<organism evidence="9 10">
    <name type="scientific">Alkalidesulfovibrio alkalitolerans DSM 16529</name>
    <dbReference type="NCBI Taxonomy" id="1121439"/>
    <lineage>
        <taxon>Bacteria</taxon>
        <taxon>Pseudomonadati</taxon>
        <taxon>Thermodesulfobacteriota</taxon>
        <taxon>Desulfovibrionia</taxon>
        <taxon>Desulfovibrionales</taxon>
        <taxon>Desulfovibrionaceae</taxon>
        <taxon>Alkalidesulfovibrio</taxon>
    </lineage>
</organism>
<dbReference type="InterPro" id="IPR012997">
    <property type="entry name" value="RplA"/>
</dbReference>
<dbReference type="PROSITE" id="PS51257">
    <property type="entry name" value="PROKAR_LIPOPROTEIN"/>
    <property type="match status" value="1"/>
</dbReference>
<dbReference type="SUPFAM" id="SSF50685">
    <property type="entry name" value="Barwin-like endoglucanases"/>
    <property type="match status" value="1"/>
</dbReference>
<dbReference type="EMBL" id="ATHI01000015">
    <property type="protein sequence ID" value="EPR34134.1"/>
    <property type="molecule type" value="Genomic_DNA"/>
</dbReference>
<dbReference type="STRING" id="1121439.dsat_2897"/>
<feature type="region of interest" description="Disordered" evidence="6">
    <location>
        <begin position="28"/>
        <end position="61"/>
    </location>
</feature>
<dbReference type="InterPro" id="IPR034718">
    <property type="entry name" value="RlpA"/>
</dbReference>